<keyword evidence="3" id="KW-0012">Acyltransferase</keyword>
<evidence type="ECO:0000259" key="4">
    <source>
        <dbReference type="SMART" id="SM00563"/>
    </source>
</evidence>
<protein>
    <recommendedName>
        <fullName evidence="4">Phospholipid/glycerol acyltransferase domain-containing protein</fullName>
    </recommendedName>
</protein>
<dbReference type="InterPro" id="IPR002123">
    <property type="entry name" value="Plipid/glycerol_acylTrfase"/>
</dbReference>
<feature type="domain" description="Phospholipid/glycerol acyltransferase" evidence="4">
    <location>
        <begin position="90"/>
        <end position="212"/>
    </location>
</feature>
<keyword evidence="2" id="KW-0808">Transferase</keyword>
<evidence type="ECO:0000256" key="2">
    <source>
        <dbReference type="ARBA" id="ARBA00022679"/>
    </source>
</evidence>
<dbReference type="EMBL" id="JAVRRA010000024">
    <property type="protein sequence ID" value="KAK5295722.1"/>
    <property type="molecule type" value="Genomic_DNA"/>
</dbReference>
<keyword evidence="6" id="KW-1185">Reference proteome</keyword>
<evidence type="ECO:0000256" key="3">
    <source>
        <dbReference type="ARBA" id="ARBA00023315"/>
    </source>
</evidence>
<dbReference type="SMART" id="SM00563">
    <property type="entry name" value="PlsC"/>
    <property type="match status" value="1"/>
</dbReference>
<name>A0ABR0M8Y8_9PEZI</name>
<proteinExistence type="inferred from homology"/>
<sequence>MSQPPARGRALFALLLLRCIVVAGPWLAHLFVADLLLTLLLPLSVPFPTLSYDAASQVAASVWLAVQSIFTHVNGAKVTVSGTLPLQESAIVVSNHVEWADFYLIQALAINAGMLGRCRWFAKQQLRWIPFLGWGLWAMRMPLVSRKWTADKKEMDRVFHGIVWMGWPTWLISYSEGTRFDAAKHGEAVTWCKAHKKPILHHTLYPRTRGFVASVSHLRRVPRMQAVYDVTLAYAKGNKFMAAPTFWQTLSVPNLSKTWDFYVHVDRYPLDELPDTDEDLALWLEDRWVEKDARLESLREALARGESWETIDSAKSSKDF</sequence>
<dbReference type="CDD" id="cd07990">
    <property type="entry name" value="LPLAT_LCLAT1-like"/>
    <property type="match status" value="1"/>
</dbReference>
<evidence type="ECO:0000313" key="6">
    <source>
        <dbReference type="Proteomes" id="UP001357485"/>
    </source>
</evidence>
<dbReference type="Pfam" id="PF01553">
    <property type="entry name" value="Acyltransferase"/>
    <property type="match status" value="1"/>
</dbReference>
<dbReference type="Proteomes" id="UP001357485">
    <property type="component" value="Unassembled WGS sequence"/>
</dbReference>
<evidence type="ECO:0000256" key="1">
    <source>
        <dbReference type="ARBA" id="ARBA00008655"/>
    </source>
</evidence>
<evidence type="ECO:0000313" key="5">
    <source>
        <dbReference type="EMBL" id="KAK5295722.1"/>
    </source>
</evidence>
<dbReference type="PANTHER" id="PTHR10983">
    <property type="entry name" value="1-ACYLGLYCEROL-3-PHOSPHATE ACYLTRANSFERASE-RELATED"/>
    <property type="match status" value="1"/>
</dbReference>
<organism evidence="5 6">
    <name type="scientific">Cryomyces antarcticus</name>
    <dbReference type="NCBI Taxonomy" id="329879"/>
    <lineage>
        <taxon>Eukaryota</taxon>
        <taxon>Fungi</taxon>
        <taxon>Dikarya</taxon>
        <taxon>Ascomycota</taxon>
        <taxon>Pezizomycotina</taxon>
        <taxon>Dothideomycetes</taxon>
        <taxon>Dothideomycetes incertae sedis</taxon>
        <taxon>Cryomyces</taxon>
    </lineage>
</organism>
<dbReference type="PANTHER" id="PTHR10983:SF24">
    <property type="entry name" value="1-ACYLGLYCEROL-3-PHOSPHATE O-ACYLTRANSFERASE 3, ISOFORM E-RELATED"/>
    <property type="match status" value="1"/>
</dbReference>
<accession>A0ABR0M8Y8</accession>
<dbReference type="SUPFAM" id="SSF69593">
    <property type="entry name" value="Glycerol-3-phosphate (1)-acyltransferase"/>
    <property type="match status" value="1"/>
</dbReference>
<gene>
    <name evidence="5" type="ORF">LTR16_000729</name>
</gene>
<dbReference type="Pfam" id="PF16076">
    <property type="entry name" value="Acyltransf_C"/>
    <property type="match status" value="1"/>
</dbReference>
<comment type="caution">
    <text evidence="5">The sequence shown here is derived from an EMBL/GenBank/DDBJ whole genome shotgun (WGS) entry which is preliminary data.</text>
</comment>
<dbReference type="InterPro" id="IPR032098">
    <property type="entry name" value="Acyltransf_C"/>
</dbReference>
<reference evidence="5 6" key="1">
    <citation type="submission" date="2023-08" db="EMBL/GenBank/DDBJ databases">
        <title>Black Yeasts Isolated from many extreme environments.</title>
        <authorList>
            <person name="Coleine C."/>
            <person name="Stajich J.E."/>
            <person name="Selbmann L."/>
        </authorList>
    </citation>
    <scope>NUCLEOTIDE SEQUENCE [LARGE SCALE GENOMIC DNA]</scope>
    <source>
        <strain evidence="5 6">CCFEE 536</strain>
    </source>
</reference>
<comment type="similarity">
    <text evidence="1">Belongs to the 1-acyl-sn-glycerol-3-phosphate acyltransferase family.</text>
</comment>